<dbReference type="EMBL" id="LN725998">
    <property type="protein sequence ID" value="CEP11273.1"/>
    <property type="molecule type" value="Genomic_DNA"/>
</dbReference>
<keyword evidence="3" id="KW-1185">Reference proteome</keyword>
<evidence type="ECO:0008006" key="4">
    <source>
        <dbReference type="Google" id="ProtNLM"/>
    </source>
</evidence>
<reference evidence="2 3" key="1">
    <citation type="submission" date="2014-09" db="EMBL/GenBank/DDBJ databases">
        <authorList>
            <person name="Ellenberger Sabrina"/>
        </authorList>
    </citation>
    <scope>NUCLEOTIDE SEQUENCE [LARGE SCALE GENOMIC DNA]</scope>
    <source>
        <strain evidence="2 3">CBS 412.66</strain>
    </source>
</reference>
<dbReference type="Proteomes" id="UP000054107">
    <property type="component" value="Unassembled WGS sequence"/>
</dbReference>
<dbReference type="Gene3D" id="2.40.70.10">
    <property type="entry name" value="Acid Proteases"/>
    <property type="match status" value="1"/>
</dbReference>
<feature type="compositionally biased region" description="Acidic residues" evidence="1">
    <location>
        <begin position="167"/>
        <end position="183"/>
    </location>
</feature>
<gene>
    <name evidence="2" type="primary">PARPA_05096.1 scaffold 16470</name>
</gene>
<protein>
    <recommendedName>
        <fullName evidence="4">Aspartic peptidase DDI1-type domain-containing protein</fullName>
    </recommendedName>
</protein>
<evidence type="ECO:0000256" key="1">
    <source>
        <dbReference type="SAM" id="MobiDB-lite"/>
    </source>
</evidence>
<evidence type="ECO:0000313" key="3">
    <source>
        <dbReference type="Proteomes" id="UP000054107"/>
    </source>
</evidence>
<dbReference type="InterPro" id="IPR021109">
    <property type="entry name" value="Peptidase_aspartic_dom_sf"/>
</dbReference>
<feature type="region of interest" description="Disordered" evidence="1">
    <location>
        <begin position="164"/>
        <end position="183"/>
    </location>
</feature>
<accession>A0A0B7N783</accession>
<organism evidence="2 3">
    <name type="scientific">Parasitella parasitica</name>
    <dbReference type="NCBI Taxonomy" id="35722"/>
    <lineage>
        <taxon>Eukaryota</taxon>
        <taxon>Fungi</taxon>
        <taxon>Fungi incertae sedis</taxon>
        <taxon>Mucoromycota</taxon>
        <taxon>Mucoromycotina</taxon>
        <taxon>Mucoromycetes</taxon>
        <taxon>Mucorales</taxon>
        <taxon>Mucorineae</taxon>
        <taxon>Mucoraceae</taxon>
        <taxon>Parasitella</taxon>
    </lineage>
</organism>
<dbReference type="STRING" id="35722.A0A0B7N783"/>
<feature type="non-terminal residue" evidence="2">
    <location>
        <position position="1"/>
    </location>
</feature>
<dbReference type="AlphaFoldDB" id="A0A0B7N783"/>
<proteinExistence type="predicted"/>
<dbReference type="Pfam" id="PF13650">
    <property type="entry name" value="Asp_protease_2"/>
    <property type="match status" value="1"/>
</dbReference>
<dbReference type="SUPFAM" id="SSF50630">
    <property type="entry name" value="Acid proteases"/>
    <property type="match status" value="1"/>
</dbReference>
<evidence type="ECO:0000313" key="2">
    <source>
        <dbReference type="EMBL" id="CEP11273.1"/>
    </source>
</evidence>
<feature type="non-terminal residue" evidence="2">
    <location>
        <position position="296"/>
    </location>
</feature>
<dbReference type="OrthoDB" id="2289688at2759"/>
<name>A0A0B7N783_9FUNG</name>
<sequence length="296" mass="33496">RTKKSAVKLNADQDNIILLTEEQNDSLPKGKSAPRAYATVNNVPCEVILDGGCTTYIIALSFAKKIGIKQLEASDTTCMFGDGKIHKAVGIAKNIVIQVGPSKRISIDALCYDVGDRYDLIIGREGLHALQIGTDWSKHFWYITMERGVVPLNVHYTKDHQRLHVDTDDDGDQAESDVSYESEEEQYIDQDDYEEGYLIMEASDEEDDTYGPELPQEDRLGKLINDIQIQDNIDLEDKKKLLQIIYRYKDCFGTSYDHLSTTNLVKFHVDTGDAKPIFKRPYASMSNSEKETLKKD</sequence>
<dbReference type="CDD" id="cd00303">
    <property type="entry name" value="retropepsin_like"/>
    <property type="match status" value="1"/>
</dbReference>